<evidence type="ECO:0000256" key="1">
    <source>
        <dbReference type="ARBA" id="ARBA00004571"/>
    </source>
</evidence>
<dbReference type="Gene3D" id="2.40.170.20">
    <property type="entry name" value="TonB-dependent receptor, beta-barrel domain"/>
    <property type="match status" value="1"/>
</dbReference>
<dbReference type="InterPro" id="IPR012910">
    <property type="entry name" value="Plug_dom"/>
</dbReference>
<evidence type="ECO:0000259" key="14">
    <source>
        <dbReference type="Pfam" id="PF00593"/>
    </source>
</evidence>
<keyword evidence="8" id="KW-0406">Ion transport</keyword>
<evidence type="ECO:0000256" key="5">
    <source>
        <dbReference type="ARBA" id="ARBA00022692"/>
    </source>
</evidence>
<sequence length="776" mass="87151">MGLQWGANAQILFKGKVLDKDQQALIGASVRVDGPQQAGQATDLNGQFSLSLQPGDYAVTLSFIGYKDQQLKLSLKENTEKNFTLESTSKALEGIIVRGSRATNTTPTTFAEIEKKTLEHANLGQDLTYLMGMSPSAVVTSDAGAGVGYTSMRIRGNDQSKINVTVNGIPLNDAESQGVFWVNMPDFASSVQSIQIQRGVGTSSNGGAAFGASVNIQTDESNDEPYGEINNSFGSFNTLKNTIKLGTGLINNRFKLDMRLSNLKSDGYIDRASSDLQSYFVQGTYNYNHHLLKFITFSGKERTYQAWYGVDQETLENDRTFNPAGALYDENWNVTGFYDDQTDNYQQTHYQLHYAYDGNRLGFNTALHYTKGQGYYQEYNQNQDYAEYGLTAPAGETTDIITRKWLDNDFYGVVFNLHYQANNQLNLTLGGGANRYEGLHFGELHWMQNTQGASPDQRYYDNKAVKDDANIFLKADYQATTKLSLFGDVQYRYINYSYYGLFKDASSTIEGQHVFNFVNPKVGATYQVNADLQAYASFAISNREPLRDDFLEGDSSETPEAESLQNLEMGVRFREGIFQGEANYYYMNYINQFVLTGEQNDVGAFIRTNSGSSYRSGIELTGKLTPADWFNWELAMTFSENKNRDYQQSEQNENEETVLVNYGKTTTSFSPATIINSQLVFTPVSGFRIGWITQFVGKQYLTNTENEALTLDAYLLNNLQTSYTFKPAWMREVTLRANINNIFNAEYVANGAVWGTTAYYYPQATANYMLGLDLKF</sequence>
<reference evidence="16 17" key="1">
    <citation type="submission" date="2021-12" db="EMBL/GenBank/DDBJ databases">
        <title>Genome sequencing of bacteria with rrn-lacking chromosome and rrn-plasmid.</title>
        <authorList>
            <person name="Anda M."/>
            <person name="Iwasaki W."/>
        </authorList>
    </citation>
    <scope>NUCLEOTIDE SEQUENCE [LARGE SCALE GENOMIC DNA]</scope>
    <source>
        <strain evidence="16 17">NBRC 101262</strain>
        <plasmid evidence="16 17">pPP1</plasmid>
    </source>
</reference>
<protein>
    <submittedName>
        <fullName evidence="16">TonB-dependent receptor</fullName>
    </submittedName>
</protein>
<evidence type="ECO:0000256" key="12">
    <source>
        <dbReference type="PROSITE-ProRule" id="PRU01360"/>
    </source>
</evidence>
<evidence type="ECO:0000256" key="9">
    <source>
        <dbReference type="ARBA" id="ARBA00023077"/>
    </source>
</evidence>
<keyword evidence="9 13" id="KW-0798">TonB box</keyword>
<name>A0ABM7VJ48_9BACT</name>
<dbReference type="InterPro" id="IPR000531">
    <property type="entry name" value="Beta-barrel_TonB"/>
</dbReference>
<dbReference type="Pfam" id="PF07715">
    <property type="entry name" value="Plug"/>
    <property type="match status" value="1"/>
</dbReference>
<evidence type="ECO:0000256" key="6">
    <source>
        <dbReference type="ARBA" id="ARBA00022729"/>
    </source>
</evidence>
<evidence type="ECO:0000256" key="13">
    <source>
        <dbReference type="RuleBase" id="RU003357"/>
    </source>
</evidence>
<evidence type="ECO:0000313" key="16">
    <source>
        <dbReference type="EMBL" id="BDD00997.1"/>
    </source>
</evidence>
<evidence type="ECO:0000259" key="15">
    <source>
        <dbReference type="Pfam" id="PF07715"/>
    </source>
</evidence>
<dbReference type="PROSITE" id="PS52016">
    <property type="entry name" value="TONB_DEPENDENT_REC_3"/>
    <property type="match status" value="1"/>
</dbReference>
<evidence type="ECO:0000256" key="8">
    <source>
        <dbReference type="ARBA" id="ARBA00023065"/>
    </source>
</evidence>
<dbReference type="EMBL" id="AP025293">
    <property type="protein sequence ID" value="BDD00997.1"/>
    <property type="molecule type" value="Genomic_DNA"/>
</dbReference>
<geneLocation type="plasmid" evidence="16 17">
    <name>pPP1</name>
</geneLocation>
<dbReference type="SUPFAM" id="SSF49464">
    <property type="entry name" value="Carboxypeptidase regulatory domain-like"/>
    <property type="match status" value="1"/>
</dbReference>
<dbReference type="PANTHER" id="PTHR32552:SF68">
    <property type="entry name" value="FERRICHROME OUTER MEMBRANE TRANSPORTER_PHAGE RECEPTOR"/>
    <property type="match status" value="1"/>
</dbReference>
<accession>A0ABM7VJ48</accession>
<keyword evidence="2 12" id="KW-0813">Transport</keyword>
<comment type="similarity">
    <text evidence="12 13">Belongs to the TonB-dependent receptor family.</text>
</comment>
<keyword evidence="3 12" id="KW-1134">Transmembrane beta strand</keyword>
<keyword evidence="17" id="KW-1185">Reference proteome</keyword>
<dbReference type="InterPro" id="IPR036942">
    <property type="entry name" value="Beta-barrel_TonB_sf"/>
</dbReference>
<dbReference type="PANTHER" id="PTHR32552">
    <property type="entry name" value="FERRICHROME IRON RECEPTOR-RELATED"/>
    <property type="match status" value="1"/>
</dbReference>
<feature type="domain" description="TonB-dependent receptor plug" evidence="15">
    <location>
        <begin position="105"/>
        <end position="212"/>
    </location>
</feature>
<evidence type="ECO:0000313" key="17">
    <source>
        <dbReference type="Proteomes" id="UP001354989"/>
    </source>
</evidence>
<dbReference type="Pfam" id="PF00593">
    <property type="entry name" value="TonB_dep_Rec_b-barrel"/>
    <property type="match status" value="1"/>
</dbReference>
<keyword evidence="5 12" id="KW-0812">Transmembrane</keyword>
<proteinExistence type="inferred from homology"/>
<comment type="subcellular location">
    <subcellularLocation>
        <location evidence="1 12">Cell outer membrane</location>
        <topology evidence="1 12">Multi-pass membrane protein</topology>
    </subcellularLocation>
</comment>
<gene>
    <name evidence="16" type="ORF">PEPS_32770</name>
</gene>
<keyword evidence="6" id="KW-0732">Signal</keyword>
<dbReference type="InterPro" id="IPR039426">
    <property type="entry name" value="TonB-dep_rcpt-like"/>
</dbReference>
<dbReference type="Pfam" id="PF13715">
    <property type="entry name" value="CarbopepD_reg_2"/>
    <property type="match status" value="1"/>
</dbReference>
<feature type="domain" description="TonB-dependent receptor-like beta-barrel" evidence="14">
    <location>
        <begin position="307"/>
        <end position="742"/>
    </location>
</feature>
<organism evidence="16 17">
    <name type="scientific">Persicobacter psychrovividus</name>
    <dbReference type="NCBI Taxonomy" id="387638"/>
    <lineage>
        <taxon>Bacteria</taxon>
        <taxon>Pseudomonadati</taxon>
        <taxon>Bacteroidota</taxon>
        <taxon>Cytophagia</taxon>
        <taxon>Cytophagales</taxon>
        <taxon>Persicobacteraceae</taxon>
        <taxon>Persicobacter</taxon>
    </lineage>
</organism>
<keyword evidence="16" id="KW-0675">Receptor</keyword>
<evidence type="ECO:0000256" key="3">
    <source>
        <dbReference type="ARBA" id="ARBA00022452"/>
    </source>
</evidence>
<dbReference type="InterPro" id="IPR037066">
    <property type="entry name" value="Plug_dom_sf"/>
</dbReference>
<keyword evidence="4" id="KW-0410">Iron transport</keyword>
<dbReference type="SUPFAM" id="SSF56935">
    <property type="entry name" value="Porins"/>
    <property type="match status" value="1"/>
</dbReference>
<evidence type="ECO:0000256" key="4">
    <source>
        <dbReference type="ARBA" id="ARBA00022496"/>
    </source>
</evidence>
<evidence type="ECO:0000256" key="11">
    <source>
        <dbReference type="ARBA" id="ARBA00023237"/>
    </source>
</evidence>
<dbReference type="Gene3D" id="2.170.130.10">
    <property type="entry name" value="TonB-dependent receptor, plug domain"/>
    <property type="match status" value="1"/>
</dbReference>
<keyword evidence="11 12" id="KW-0998">Cell outer membrane</keyword>
<dbReference type="InterPro" id="IPR008969">
    <property type="entry name" value="CarboxyPept-like_regulatory"/>
</dbReference>
<dbReference type="Gene3D" id="2.60.40.1120">
    <property type="entry name" value="Carboxypeptidase-like, regulatory domain"/>
    <property type="match status" value="1"/>
</dbReference>
<dbReference type="Proteomes" id="UP001354989">
    <property type="component" value="Plasmid pPP1"/>
</dbReference>
<evidence type="ECO:0000256" key="2">
    <source>
        <dbReference type="ARBA" id="ARBA00022448"/>
    </source>
</evidence>
<keyword evidence="10 12" id="KW-0472">Membrane</keyword>
<evidence type="ECO:0000256" key="10">
    <source>
        <dbReference type="ARBA" id="ARBA00023136"/>
    </source>
</evidence>
<evidence type="ECO:0000256" key="7">
    <source>
        <dbReference type="ARBA" id="ARBA00023004"/>
    </source>
</evidence>
<keyword evidence="7" id="KW-0408">Iron</keyword>
<keyword evidence="16" id="KW-0614">Plasmid</keyword>